<dbReference type="PANTHER" id="PTHR42770">
    <property type="entry name" value="AMINO ACID TRANSPORTER-RELATED"/>
    <property type="match status" value="1"/>
</dbReference>
<feature type="transmembrane region" description="Helical" evidence="5">
    <location>
        <begin position="157"/>
        <end position="177"/>
    </location>
</feature>
<dbReference type="RefSeq" id="WP_094691457.1">
    <property type="nucleotide sequence ID" value="NZ_MWWQ01000009.1"/>
</dbReference>
<name>A0A261EWE8_9BIFI</name>
<feature type="transmembrane region" description="Helical" evidence="5">
    <location>
        <begin position="359"/>
        <end position="382"/>
    </location>
</feature>
<evidence type="ECO:0000313" key="8">
    <source>
        <dbReference type="Proteomes" id="UP000216454"/>
    </source>
</evidence>
<keyword evidence="4 5" id="KW-0472">Membrane</keyword>
<comment type="subcellular location">
    <subcellularLocation>
        <location evidence="1">Membrane</location>
        <topology evidence="1">Multi-pass membrane protein</topology>
    </subcellularLocation>
</comment>
<feature type="transmembrane region" description="Helical" evidence="5">
    <location>
        <begin position="264"/>
        <end position="282"/>
    </location>
</feature>
<evidence type="ECO:0000313" key="7">
    <source>
        <dbReference type="EMBL" id="OZG51173.1"/>
    </source>
</evidence>
<dbReference type="GO" id="GO:0055085">
    <property type="term" value="P:transmembrane transport"/>
    <property type="evidence" value="ECO:0007669"/>
    <property type="project" value="InterPro"/>
</dbReference>
<dbReference type="EMBL" id="MWWQ01000009">
    <property type="protein sequence ID" value="OZG51173.1"/>
    <property type="molecule type" value="Genomic_DNA"/>
</dbReference>
<feature type="transmembrane region" description="Helical" evidence="5">
    <location>
        <begin position="448"/>
        <end position="466"/>
    </location>
</feature>
<keyword evidence="3 5" id="KW-1133">Transmembrane helix</keyword>
<feature type="transmembrane region" description="Helical" evidence="5">
    <location>
        <begin position="50"/>
        <end position="71"/>
    </location>
</feature>
<sequence>MTAQLIGPGTIPESATSSIIDLGGLTRDTTQSTTAESGTGLKRTMNLRSVTLMGLAYMTPIIALGTFGVIAKDSHGAAAMSYLLATIAMLFTANSYGRMSVLHPESGSAYTYVGKTISRKLGFLVGWAVLLDYMFLPMVVWLIGASYLNALIPAVPMWAWIIGYIALNTAINIVGINVADKINFVLMVFQAIVIATFVGLSIRSVMGGTGTGTLLSLSPFTGQGSSLTAMVAGAAVAAYSFLGFDAVTTMSEETKDPKRTMPRAIMLIAVIGGLIFIGVAYFTQLVHPGGMFADSSSAAYEIAMTIGGNLFTSIFVAGLCVGQFTSGIATQASASRLMYVMGRDGVLPRKVFGHLSKRFNTPVPCILIIAAVGLIALCMDVSTSTSFVNFGAFTSFTLVNVSLIVAYAKASRKDRAENFPHGALRNVIFPSFGAMFCFYLLIHLDSNALALGLAWLAIGVVVLLFLTKGLRKDPPEYSADEA</sequence>
<feature type="transmembrane region" description="Helical" evidence="5">
    <location>
        <begin position="226"/>
        <end position="244"/>
    </location>
</feature>
<dbReference type="PANTHER" id="PTHR42770:SF8">
    <property type="entry name" value="PUTRESCINE IMPORTER PUUP"/>
    <property type="match status" value="1"/>
</dbReference>
<evidence type="ECO:0000256" key="1">
    <source>
        <dbReference type="ARBA" id="ARBA00004141"/>
    </source>
</evidence>
<dbReference type="Pfam" id="PF00324">
    <property type="entry name" value="AA_permease"/>
    <property type="match status" value="1"/>
</dbReference>
<feature type="domain" description="Amino acid permease/ SLC12A" evidence="6">
    <location>
        <begin position="53"/>
        <end position="443"/>
    </location>
</feature>
<feature type="transmembrane region" description="Helical" evidence="5">
    <location>
        <begin position="121"/>
        <end position="145"/>
    </location>
</feature>
<dbReference type="InterPro" id="IPR050367">
    <property type="entry name" value="APC_superfamily"/>
</dbReference>
<organism evidence="7 8">
    <name type="scientific">Pseudoscardovia suis</name>
    <dbReference type="NCBI Taxonomy" id="987063"/>
    <lineage>
        <taxon>Bacteria</taxon>
        <taxon>Bacillati</taxon>
        <taxon>Actinomycetota</taxon>
        <taxon>Actinomycetes</taxon>
        <taxon>Bifidobacteriales</taxon>
        <taxon>Bifidobacteriaceae</taxon>
        <taxon>Pseudoscardovia</taxon>
    </lineage>
</organism>
<dbReference type="InterPro" id="IPR004841">
    <property type="entry name" value="AA-permease/SLC12A_dom"/>
</dbReference>
<dbReference type="AlphaFoldDB" id="A0A261EWE8"/>
<protein>
    <submittedName>
        <fullName evidence="7">Amino acid permease-associated protein</fullName>
    </submittedName>
</protein>
<keyword evidence="8" id="KW-1185">Reference proteome</keyword>
<dbReference type="Gene3D" id="1.20.1740.10">
    <property type="entry name" value="Amino acid/polyamine transporter I"/>
    <property type="match status" value="1"/>
</dbReference>
<feature type="transmembrane region" description="Helical" evidence="5">
    <location>
        <begin position="77"/>
        <end position="96"/>
    </location>
</feature>
<dbReference type="Proteomes" id="UP000216454">
    <property type="component" value="Unassembled WGS sequence"/>
</dbReference>
<dbReference type="OrthoDB" id="9762947at2"/>
<evidence type="ECO:0000259" key="6">
    <source>
        <dbReference type="Pfam" id="PF00324"/>
    </source>
</evidence>
<feature type="transmembrane region" description="Helical" evidence="5">
    <location>
        <begin position="422"/>
        <end position="442"/>
    </location>
</feature>
<evidence type="ECO:0000256" key="3">
    <source>
        <dbReference type="ARBA" id="ARBA00022989"/>
    </source>
</evidence>
<evidence type="ECO:0000256" key="2">
    <source>
        <dbReference type="ARBA" id="ARBA00022692"/>
    </source>
</evidence>
<evidence type="ECO:0000256" key="5">
    <source>
        <dbReference type="SAM" id="Phobius"/>
    </source>
</evidence>
<comment type="caution">
    <text evidence="7">The sequence shown here is derived from an EMBL/GenBank/DDBJ whole genome shotgun (WGS) entry which is preliminary data.</text>
</comment>
<keyword evidence="2 5" id="KW-0812">Transmembrane</keyword>
<evidence type="ECO:0000256" key="4">
    <source>
        <dbReference type="ARBA" id="ARBA00023136"/>
    </source>
</evidence>
<dbReference type="GO" id="GO:0016020">
    <property type="term" value="C:membrane"/>
    <property type="evidence" value="ECO:0007669"/>
    <property type="project" value="UniProtKB-SubCell"/>
</dbReference>
<feature type="transmembrane region" description="Helical" evidence="5">
    <location>
        <begin position="302"/>
        <end position="321"/>
    </location>
</feature>
<gene>
    <name evidence="7" type="ORF">PSSU_1110</name>
</gene>
<reference evidence="7 8" key="1">
    <citation type="journal article" date="2017" name="BMC Genomics">
        <title>Comparative genomic and phylogenomic analyses of the Bifidobacteriaceae family.</title>
        <authorList>
            <person name="Lugli G.A."/>
            <person name="Milani C."/>
            <person name="Turroni F."/>
            <person name="Duranti S."/>
            <person name="Mancabelli L."/>
            <person name="Mangifesta M."/>
            <person name="Ferrario C."/>
            <person name="Modesto M."/>
            <person name="Mattarelli P."/>
            <person name="Jiri K."/>
            <person name="van Sinderen D."/>
            <person name="Ventura M."/>
        </authorList>
    </citation>
    <scope>NUCLEOTIDE SEQUENCE [LARGE SCALE GENOMIC DNA]</scope>
    <source>
        <strain evidence="7 8">DSM 24744</strain>
    </source>
</reference>
<feature type="transmembrane region" description="Helical" evidence="5">
    <location>
        <begin position="388"/>
        <end position="410"/>
    </location>
</feature>
<dbReference type="PIRSF" id="PIRSF006060">
    <property type="entry name" value="AA_transporter"/>
    <property type="match status" value="1"/>
</dbReference>
<proteinExistence type="predicted"/>
<accession>A0A261EWE8</accession>
<feature type="transmembrane region" description="Helical" evidence="5">
    <location>
        <begin position="184"/>
        <end position="206"/>
    </location>
</feature>